<evidence type="ECO:0000313" key="2">
    <source>
        <dbReference type="EMBL" id="MCD1124851.1"/>
    </source>
</evidence>
<proteinExistence type="predicted"/>
<name>A0A9X1SJH0_9GAMM</name>
<protein>
    <submittedName>
        <fullName evidence="2">DUF4224 domain-containing protein</fullName>
    </submittedName>
</protein>
<reference evidence="2" key="1">
    <citation type="submission" date="2021-11" db="EMBL/GenBank/DDBJ databases">
        <title>Jinshanibacter sp. isolated from one year old Eriocheir sinensis.</title>
        <authorList>
            <person name="Li J.-Y."/>
            <person name="He W."/>
            <person name="Gao T.-H."/>
        </authorList>
    </citation>
    <scope>NUCLEOTIDE SEQUENCE</scope>
    <source>
        <strain evidence="2">LJY008</strain>
    </source>
</reference>
<gene>
    <name evidence="2" type="ORF">LPW36_02170</name>
</gene>
<comment type="caution">
    <text evidence="2">The sequence shown here is derived from an EMBL/GenBank/DDBJ whole genome shotgun (WGS) entry which is preliminary data.</text>
</comment>
<evidence type="ECO:0000313" key="3">
    <source>
        <dbReference type="Proteomes" id="UP001139171"/>
    </source>
</evidence>
<dbReference type="Proteomes" id="UP001139171">
    <property type="component" value="Unassembled WGS sequence"/>
</dbReference>
<dbReference type="InterPro" id="IPR025319">
    <property type="entry name" value="DUF4224"/>
</dbReference>
<sequence length="75" mass="8597">MKQDHDILKKDDLIELTGCHYSSQQCEWLTKAGIWFTPRRDGTPSTTWYHVANPIPLRGIVSKPVSDEPNFNAIQ</sequence>
<keyword evidence="3" id="KW-1185">Reference proteome</keyword>
<feature type="domain" description="DUF4224" evidence="1">
    <location>
        <begin position="9"/>
        <end position="51"/>
    </location>
</feature>
<evidence type="ECO:0000259" key="1">
    <source>
        <dbReference type="Pfam" id="PF13986"/>
    </source>
</evidence>
<accession>A0A9X1SJH0</accession>
<organism evidence="2 3">
    <name type="scientific">Limnobaculum eriocheiris</name>
    <dbReference type="NCBI Taxonomy" id="2897391"/>
    <lineage>
        <taxon>Bacteria</taxon>
        <taxon>Pseudomonadati</taxon>
        <taxon>Pseudomonadota</taxon>
        <taxon>Gammaproteobacteria</taxon>
        <taxon>Enterobacterales</taxon>
        <taxon>Budviciaceae</taxon>
        <taxon>Limnobaculum</taxon>
    </lineage>
</organism>
<dbReference type="AlphaFoldDB" id="A0A9X1SJH0"/>
<dbReference type="Pfam" id="PF13986">
    <property type="entry name" value="DUF4224"/>
    <property type="match status" value="1"/>
</dbReference>
<dbReference type="RefSeq" id="WP_230607859.1">
    <property type="nucleotide sequence ID" value="NZ_JAJNAG010000002.1"/>
</dbReference>
<dbReference type="EMBL" id="JAJNAG010000002">
    <property type="protein sequence ID" value="MCD1124851.1"/>
    <property type="molecule type" value="Genomic_DNA"/>
</dbReference>